<comment type="caution">
    <text evidence="7">The sequence shown here is derived from an EMBL/GenBank/DDBJ whole genome shotgun (WGS) entry which is preliminary data.</text>
</comment>
<evidence type="ECO:0000256" key="1">
    <source>
        <dbReference type="ARBA" id="ARBA00023015"/>
    </source>
</evidence>
<accession>A0A845AWL9</accession>
<dbReference type="PANTHER" id="PTHR48111:SF67">
    <property type="entry name" value="TRANSCRIPTIONAL REGULATORY PROTEIN TCTD"/>
    <property type="match status" value="1"/>
</dbReference>
<dbReference type="AlphaFoldDB" id="A0A845AWL9"/>
<keyword evidence="1" id="KW-0805">Transcription regulation</keyword>
<feature type="modified residue" description="4-aspartylphosphate" evidence="4">
    <location>
        <position position="61"/>
    </location>
</feature>
<evidence type="ECO:0000313" key="7">
    <source>
        <dbReference type="EMBL" id="MXP33181.1"/>
    </source>
</evidence>
<dbReference type="GO" id="GO:0006355">
    <property type="term" value="P:regulation of DNA-templated transcription"/>
    <property type="evidence" value="ECO:0007669"/>
    <property type="project" value="TreeGrafter"/>
</dbReference>
<reference evidence="7 8" key="1">
    <citation type="submission" date="2019-12" db="EMBL/GenBank/DDBJ databases">
        <title>Genomic-based taxomic classification of the family Erythrobacteraceae.</title>
        <authorList>
            <person name="Xu L."/>
        </authorList>
    </citation>
    <scope>NUCLEOTIDE SEQUENCE [LARGE SCALE GENOMIC DNA]</scope>
    <source>
        <strain evidence="7 8">JCM 16677</strain>
    </source>
</reference>
<dbReference type="RefSeq" id="WP_160777972.1">
    <property type="nucleotide sequence ID" value="NZ_BAAAZF010000001.1"/>
</dbReference>
<protein>
    <submittedName>
        <fullName evidence="7">Response regulator</fullName>
    </submittedName>
</protein>
<evidence type="ECO:0000259" key="5">
    <source>
        <dbReference type="PROSITE" id="PS50110"/>
    </source>
</evidence>
<organism evidence="7 8">
    <name type="scientific">Parerythrobacter jejuensis</name>
    <dbReference type="NCBI Taxonomy" id="795812"/>
    <lineage>
        <taxon>Bacteria</taxon>
        <taxon>Pseudomonadati</taxon>
        <taxon>Pseudomonadota</taxon>
        <taxon>Alphaproteobacteria</taxon>
        <taxon>Sphingomonadales</taxon>
        <taxon>Erythrobacteraceae</taxon>
        <taxon>Parerythrobacter</taxon>
    </lineage>
</organism>
<evidence type="ECO:0000256" key="3">
    <source>
        <dbReference type="ARBA" id="ARBA00023163"/>
    </source>
</evidence>
<evidence type="ECO:0000256" key="2">
    <source>
        <dbReference type="ARBA" id="ARBA00023125"/>
    </source>
</evidence>
<evidence type="ECO:0000313" key="6">
    <source>
        <dbReference type="EMBL" id="MXP30421.1"/>
    </source>
</evidence>
<dbReference type="Pfam" id="PF00072">
    <property type="entry name" value="Response_reg"/>
    <property type="match status" value="1"/>
</dbReference>
<keyword evidence="8" id="KW-1185">Reference proteome</keyword>
<dbReference type="GO" id="GO:0032993">
    <property type="term" value="C:protein-DNA complex"/>
    <property type="evidence" value="ECO:0007669"/>
    <property type="project" value="TreeGrafter"/>
</dbReference>
<gene>
    <name evidence="6" type="ORF">GRI94_01145</name>
    <name evidence="7" type="ORF">GRI94_15235</name>
</gene>
<dbReference type="PANTHER" id="PTHR48111">
    <property type="entry name" value="REGULATOR OF RPOS"/>
    <property type="match status" value="1"/>
</dbReference>
<dbReference type="Gene3D" id="3.40.50.2300">
    <property type="match status" value="1"/>
</dbReference>
<evidence type="ECO:0000256" key="4">
    <source>
        <dbReference type="PROSITE-ProRule" id="PRU00169"/>
    </source>
</evidence>
<dbReference type="PROSITE" id="PS50110">
    <property type="entry name" value="RESPONSE_REGULATORY"/>
    <property type="match status" value="1"/>
</dbReference>
<keyword evidence="4" id="KW-0597">Phosphoprotein</keyword>
<dbReference type="EMBL" id="WTYE01000001">
    <property type="protein sequence ID" value="MXP30421.1"/>
    <property type="molecule type" value="Genomic_DNA"/>
</dbReference>
<dbReference type="Proteomes" id="UP000446786">
    <property type="component" value="Unassembled WGS sequence"/>
</dbReference>
<feature type="domain" description="Response regulatory" evidence="5">
    <location>
        <begin position="11"/>
        <end position="125"/>
    </location>
</feature>
<dbReference type="InterPro" id="IPR011006">
    <property type="entry name" value="CheY-like_superfamily"/>
</dbReference>
<dbReference type="SMART" id="SM00448">
    <property type="entry name" value="REC"/>
    <property type="match status" value="1"/>
</dbReference>
<dbReference type="EMBL" id="WTYE01000001">
    <property type="protein sequence ID" value="MXP33181.1"/>
    <property type="molecule type" value="Genomic_DNA"/>
</dbReference>
<evidence type="ECO:0000313" key="8">
    <source>
        <dbReference type="Proteomes" id="UP000446786"/>
    </source>
</evidence>
<dbReference type="InterPro" id="IPR039420">
    <property type="entry name" value="WalR-like"/>
</dbReference>
<dbReference type="InterPro" id="IPR001789">
    <property type="entry name" value="Sig_transdc_resp-reg_receiver"/>
</dbReference>
<sequence>MAKGRPQGLGHILVVEDDAVLALSLEAALLDAGANQVDIVSNTAAALKALCKGRPDTLVLDVHLADRDDGWAIAELVETVGTNQPRIIFQTGSPQDIPDAIARLGKVLVKPYDPQELIALAEAPAKPGFLARLRRRS</sequence>
<proteinExistence type="predicted"/>
<dbReference type="GO" id="GO:0005829">
    <property type="term" value="C:cytosol"/>
    <property type="evidence" value="ECO:0007669"/>
    <property type="project" value="TreeGrafter"/>
</dbReference>
<dbReference type="GO" id="GO:0000156">
    <property type="term" value="F:phosphorelay response regulator activity"/>
    <property type="evidence" value="ECO:0007669"/>
    <property type="project" value="TreeGrafter"/>
</dbReference>
<name>A0A845AWL9_9SPHN</name>
<dbReference type="GO" id="GO:0000976">
    <property type="term" value="F:transcription cis-regulatory region binding"/>
    <property type="evidence" value="ECO:0007669"/>
    <property type="project" value="TreeGrafter"/>
</dbReference>
<dbReference type="SUPFAM" id="SSF52172">
    <property type="entry name" value="CheY-like"/>
    <property type="match status" value="1"/>
</dbReference>
<keyword evidence="2" id="KW-0238">DNA-binding</keyword>
<keyword evidence="3" id="KW-0804">Transcription</keyword>
<dbReference type="OrthoDB" id="7432514at2"/>